<reference evidence="4" key="2">
    <citation type="journal article" date="2007" name="PLoS Biol.">
        <title>Survey sequencing and comparative analysis of the elephant shark (Callorhinchus milii) genome.</title>
        <authorList>
            <person name="Venkatesh B."/>
            <person name="Kirkness E.F."/>
            <person name="Loh Y.H."/>
            <person name="Halpern A.L."/>
            <person name="Lee A.P."/>
            <person name="Johnson J."/>
            <person name="Dandona N."/>
            <person name="Viswanathan L.D."/>
            <person name="Tay A."/>
            <person name="Venter J.C."/>
            <person name="Strausberg R.L."/>
            <person name="Brenner S."/>
        </authorList>
    </citation>
    <scope>NUCLEOTIDE SEQUENCE [LARGE SCALE GENOMIC DNA]</scope>
</reference>
<reference evidence="3" key="5">
    <citation type="submission" date="2025-09" db="UniProtKB">
        <authorList>
            <consortium name="Ensembl"/>
        </authorList>
    </citation>
    <scope>IDENTIFICATION</scope>
</reference>
<gene>
    <name evidence="3" type="primary">cunh19orf44</name>
</gene>
<dbReference type="PANTHER" id="PTHR22409">
    <property type="entry name" value="CHROMOSOME 19 OPEN READING FRAME 44"/>
    <property type="match status" value="1"/>
</dbReference>
<dbReference type="Pfam" id="PF15391">
    <property type="entry name" value="DUF4614"/>
    <property type="match status" value="1"/>
</dbReference>
<dbReference type="OMA" id="MEPSHRE"/>
<dbReference type="AlphaFoldDB" id="A0A4W3KDW4"/>
<name>A0A4W3KDW4_CALMI</name>
<feature type="domain" description="DUF4614" evidence="2">
    <location>
        <begin position="206"/>
        <end position="370"/>
    </location>
</feature>
<reference evidence="3" key="4">
    <citation type="submission" date="2025-08" db="UniProtKB">
        <authorList>
            <consortium name="Ensembl"/>
        </authorList>
    </citation>
    <scope>IDENTIFICATION</scope>
</reference>
<keyword evidence="4" id="KW-1185">Reference proteome</keyword>
<feature type="region of interest" description="Disordered" evidence="1">
    <location>
        <begin position="1"/>
        <end position="35"/>
    </location>
</feature>
<dbReference type="GeneTree" id="ENSGT00390000002505"/>
<evidence type="ECO:0000313" key="4">
    <source>
        <dbReference type="Proteomes" id="UP000314986"/>
    </source>
</evidence>
<evidence type="ECO:0000259" key="2">
    <source>
        <dbReference type="Pfam" id="PF15391"/>
    </source>
</evidence>
<proteinExistence type="predicted"/>
<dbReference type="InterPro" id="IPR027884">
    <property type="entry name" value="DUF4614"/>
</dbReference>
<evidence type="ECO:0000313" key="3">
    <source>
        <dbReference type="Ensembl" id="ENSCMIP00000044105.1"/>
    </source>
</evidence>
<protein>
    <recommendedName>
        <fullName evidence="2">DUF4614 domain-containing protein</fullName>
    </recommendedName>
</protein>
<dbReference type="PANTHER" id="PTHR22409:SF2">
    <property type="entry name" value="CHROMOSOME 19 OPEN READING FRAME 44"/>
    <property type="match status" value="1"/>
</dbReference>
<accession>A0A4W3KDW4</accession>
<dbReference type="Proteomes" id="UP000314986">
    <property type="component" value="Unassembled WGS sequence"/>
</dbReference>
<feature type="compositionally biased region" description="Low complexity" evidence="1">
    <location>
        <begin position="221"/>
        <end position="244"/>
    </location>
</feature>
<organism evidence="3 4">
    <name type="scientific">Callorhinchus milii</name>
    <name type="common">Ghost shark</name>
    <dbReference type="NCBI Taxonomy" id="7868"/>
    <lineage>
        <taxon>Eukaryota</taxon>
        <taxon>Metazoa</taxon>
        <taxon>Chordata</taxon>
        <taxon>Craniata</taxon>
        <taxon>Vertebrata</taxon>
        <taxon>Chondrichthyes</taxon>
        <taxon>Holocephali</taxon>
        <taxon>Chimaeriformes</taxon>
        <taxon>Callorhinchidae</taxon>
        <taxon>Callorhinchus</taxon>
    </lineage>
</organism>
<reference evidence="4" key="3">
    <citation type="journal article" date="2014" name="Nature">
        <title>Elephant shark genome provides unique insights into gnathostome evolution.</title>
        <authorList>
            <consortium name="International Elephant Shark Genome Sequencing Consortium"/>
            <person name="Venkatesh B."/>
            <person name="Lee A.P."/>
            <person name="Ravi V."/>
            <person name="Maurya A.K."/>
            <person name="Lian M.M."/>
            <person name="Swann J.B."/>
            <person name="Ohta Y."/>
            <person name="Flajnik M.F."/>
            <person name="Sutoh Y."/>
            <person name="Kasahara M."/>
            <person name="Hoon S."/>
            <person name="Gangu V."/>
            <person name="Roy S.W."/>
            <person name="Irimia M."/>
            <person name="Korzh V."/>
            <person name="Kondrychyn I."/>
            <person name="Lim Z.W."/>
            <person name="Tay B.H."/>
            <person name="Tohari S."/>
            <person name="Kong K.W."/>
            <person name="Ho S."/>
            <person name="Lorente-Galdos B."/>
            <person name="Quilez J."/>
            <person name="Marques-Bonet T."/>
            <person name="Raney B.J."/>
            <person name="Ingham P.W."/>
            <person name="Tay A."/>
            <person name="Hillier L.W."/>
            <person name="Minx P."/>
            <person name="Boehm T."/>
            <person name="Wilson R.K."/>
            <person name="Brenner S."/>
            <person name="Warren W.C."/>
        </authorList>
    </citation>
    <scope>NUCLEOTIDE SEQUENCE [LARGE SCALE GENOMIC DNA]</scope>
</reference>
<sequence>MPSPPSRGSPQTAWSPRLKFVKRPQSPLSERSEVKSLDELFTEPSVAEDISSLDGNSDDFRVNIMSLEDLVQAPEATSTPKMKRRQASADQRTEPGVRTSRQHTADKRFRTPPASKRLPQDKGAACESDAESEILTANAATENEISEHLNEDSTTLRGPKGLPERQEELSEGDDAGSLFSSEAGYSEDFDESERRVAALITGCSDSSMEPSHREELTTPCSDSSESYSTISSRTPDTSSQSSYLLRRKTDTRRKKVTLKDIAIQTQVPGFTYSWPKGEGVAVLGPSFGTSYLDPTPIASHVVSPEAMEALTSYSPAVFALNDMMKQQLLLTRQFVDISHHLHLSLVTSLEQDSYHYTTLEETQEFVKAHMSPPLTFDQALEEVLQEMKEYHYI</sequence>
<evidence type="ECO:0000256" key="1">
    <source>
        <dbReference type="SAM" id="MobiDB-lite"/>
    </source>
</evidence>
<dbReference type="InParanoid" id="A0A4W3KDW4"/>
<feature type="region of interest" description="Disordered" evidence="1">
    <location>
        <begin position="204"/>
        <end position="246"/>
    </location>
</feature>
<dbReference type="InterPro" id="IPR040120">
    <property type="entry name" value="C19orf44-like"/>
</dbReference>
<reference evidence="4" key="1">
    <citation type="journal article" date="2006" name="Science">
        <title>Ancient noncoding elements conserved in the human genome.</title>
        <authorList>
            <person name="Venkatesh B."/>
            <person name="Kirkness E.F."/>
            <person name="Loh Y.H."/>
            <person name="Halpern A.L."/>
            <person name="Lee A.P."/>
            <person name="Johnson J."/>
            <person name="Dandona N."/>
            <person name="Viswanathan L.D."/>
            <person name="Tay A."/>
            <person name="Venter J.C."/>
            <person name="Strausberg R.L."/>
            <person name="Brenner S."/>
        </authorList>
    </citation>
    <scope>NUCLEOTIDE SEQUENCE [LARGE SCALE GENOMIC DNA]</scope>
</reference>
<feature type="region of interest" description="Disordered" evidence="1">
    <location>
        <begin position="70"/>
        <end position="191"/>
    </location>
</feature>
<dbReference type="Ensembl" id="ENSCMIT00000044739.1">
    <property type="protein sequence ID" value="ENSCMIP00000044105.1"/>
    <property type="gene ID" value="ENSCMIG00000018278.1"/>
</dbReference>